<organism evidence="2 3">
    <name type="scientific">Escallonia herrerae</name>
    <dbReference type="NCBI Taxonomy" id="1293975"/>
    <lineage>
        <taxon>Eukaryota</taxon>
        <taxon>Viridiplantae</taxon>
        <taxon>Streptophyta</taxon>
        <taxon>Embryophyta</taxon>
        <taxon>Tracheophyta</taxon>
        <taxon>Spermatophyta</taxon>
        <taxon>Magnoliopsida</taxon>
        <taxon>eudicotyledons</taxon>
        <taxon>Gunneridae</taxon>
        <taxon>Pentapetalae</taxon>
        <taxon>asterids</taxon>
        <taxon>campanulids</taxon>
        <taxon>Escalloniales</taxon>
        <taxon>Escalloniaceae</taxon>
        <taxon>Escallonia</taxon>
    </lineage>
</organism>
<sequence length="89" mass="10423">MVGYPSTVSLEEFIDEEHPLKYKPFDNIQSAVFFTKSKGKGRRRHTGRKQMNEGFEKTNKEMDEPKRKGKSVEKYINQKGKGRVFEPKL</sequence>
<gene>
    <name evidence="2" type="ORF">RJ639_040300</name>
</gene>
<feature type="compositionally biased region" description="Basic residues" evidence="1">
    <location>
        <begin position="37"/>
        <end position="48"/>
    </location>
</feature>
<dbReference type="EMBL" id="JAVXUP010000488">
    <property type="protein sequence ID" value="KAK3026761.1"/>
    <property type="molecule type" value="Genomic_DNA"/>
</dbReference>
<feature type="region of interest" description="Disordered" evidence="1">
    <location>
        <begin position="36"/>
        <end position="78"/>
    </location>
</feature>
<evidence type="ECO:0000313" key="2">
    <source>
        <dbReference type="EMBL" id="KAK3026761.1"/>
    </source>
</evidence>
<reference evidence="2" key="1">
    <citation type="submission" date="2022-12" db="EMBL/GenBank/DDBJ databases">
        <title>Draft genome assemblies for two species of Escallonia (Escalloniales).</title>
        <authorList>
            <person name="Chanderbali A."/>
            <person name="Dervinis C."/>
            <person name="Anghel I."/>
            <person name="Soltis D."/>
            <person name="Soltis P."/>
            <person name="Zapata F."/>
        </authorList>
    </citation>
    <scope>NUCLEOTIDE SEQUENCE</scope>
    <source>
        <strain evidence="2">UCBG64.0493</strain>
        <tissue evidence="2">Leaf</tissue>
    </source>
</reference>
<evidence type="ECO:0000313" key="3">
    <source>
        <dbReference type="Proteomes" id="UP001188597"/>
    </source>
</evidence>
<protein>
    <submittedName>
        <fullName evidence="2">Uncharacterized protein</fullName>
    </submittedName>
</protein>
<evidence type="ECO:0000256" key="1">
    <source>
        <dbReference type="SAM" id="MobiDB-lite"/>
    </source>
</evidence>
<feature type="compositionally biased region" description="Basic and acidic residues" evidence="1">
    <location>
        <begin position="50"/>
        <end position="73"/>
    </location>
</feature>
<dbReference type="AlphaFoldDB" id="A0AA89BBM7"/>
<accession>A0AA89BBM7</accession>
<name>A0AA89BBM7_9ASTE</name>
<comment type="caution">
    <text evidence="2">The sequence shown here is derived from an EMBL/GenBank/DDBJ whole genome shotgun (WGS) entry which is preliminary data.</text>
</comment>
<dbReference type="Proteomes" id="UP001188597">
    <property type="component" value="Unassembled WGS sequence"/>
</dbReference>
<proteinExistence type="predicted"/>
<keyword evidence="3" id="KW-1185">Reference proteome</keyword>